<evidence type="ECO:0000313" key="13">
    <source>
        <dbReference type="EnsemblProtists" id="PYU1_T007698"/>
    </source>
</evidence>
<evidence type="ECO:0000256" key="9">
    <source>
        <dbReference type="ARBA" id="ARBA00023136"/>
    </source>
</evidence>
<feature type="transmembrane region" description="Helical" evidence="12">
    <location>
        <begin position="330"/>
        <end position="349"/>
    </location>
</feature>
<evidence type="ECO:0000256" key="8">
    <source>
        <dbReference type="ARBA" id="ARBA00023098"/>
    </source>
</evidence>
<dbReference type="GO" id="GO:0004605">
    <property type="term" value="F:phosphatidate cytidylyltransferase activity"/>
    <property type="evidence" value="ECO:0007669"/>
    <property type="project" value="TreeGrafter"/>
</dbReference>
<accession>K3WRV4</accession>
<evidence type="ECO:0000256" key="10">
    <source>
        <dbReference type="ARBA" id="ARBA00023209"/>
    </source>
</evidence>
<organism evidence="13 14">
    <name type="scientific">Globisporangium ultimum (strain ATCC 200006 / CBS 805.95 / DAOM BR144)</name>
    <name type="common">Pythium ultimum</name>
    <dbReference type="NCBI Taxonomy" id="431595"/>
    <lineage>
        <taxon>Eukaryota</taxon>
        <taxon>Sar</taxon>
        <taxon>Stramenopiles</taxon>
        <taxon>Oomycota</taxon>
        <taxon>Peronosporomycetes</taxon>
        <taxon>Pythiales</taxon>
        <taxon>Pythiaceae</taxon>
        <taxon>Globisporangium</taxon>
    </lineage>
</organism>
<feature type="transmembrane region" description="Helical" evidence="12">
    <location>
        <begin position="125"/>
        <end position="149"/>
    </location>
</feature>
<dbReference type="Proteomes" id="UP000019132">
    <property type="component" value="Unassembled WGS sequence"/>
</dbReference>
<dbReference type="AlphaFoldDB" id="K3WRV4"/>
<evidence type="ECO:0000313" key="14">
    <source>
        <dbReference type="Proteomes" id="UP000019132"/>
    </source>
</evidence>
<feature type="transmembrane region" description="Helical" evidence="12">
    <location>
        <begin position="284"/>
        <end position="302"/>
    </location>
</feature>
<reference evidence="14" key="1">
    <citation type="journal article" date="2010" name="Genome Biol.">
        <title>Genome sequence of the necrotrophic plant pathogen Pythium ultimum reveals original pathogenicity mechanisms and effector repertoire.</title>
        <authorList>
            <person name="Levesque C.A."/>
            <person name="Brouwer H."/>
            <person name="Cano L."/>
            <person name="Hamilton J.P."/>
            <person name="Holt C."/>
            <person name="Huitema E."/>
            <person name="Raffaele S."/>
            <person name="Robideau G.P."/>
            <person name="Thines M."/>
            <person name="Win J."/>
            <person name="Zerillo M.M."/>
            <person name="Beakes G.W."/>
            <person name="Boore J.L."/>
            <person name="Busam D."/>
            <person name="Dumas B."/>
            <person name="Ferriera S."/>
            <person name="Fuerstenberg S.I."/>
            <person name="Gachon C.M."/>
            <person name="Gaulin E."/>
            <person name="Govers F."/>
            <person name="Grenville-Briggs L."/>
            <person name="Horner N."/>
            <person name="Hostetler J."/>
            <person name="Jiang R.H."/>
            <person name="Johnson J."/>
            <person name="Krajaejun T."/>
            <person name="Lin H."/>
            <person name="Meijer H.J."/>
            <person name="Moore B."/>
            <person name="Morris P."/>
            <person name="Phuntmart V."/>
            <person name="Puiu D."/>
            <person name="Shetty J."/>
            <person name="Stajich J.E."/>
            <person name="Tripathy S."/>
            <person name="Wawra S."/>
            <person name="van West P."/>
            <person name="Whitty B.R."/>
            <person name="Coutinho P.M."/>
            <person name="Henrissat B."/>
            <person name="Martin F."/>
            <person name="Thomas P.D."/>
            <person name="Tyler B.M."/>
            <person name="De Vries R.P."/>
            <person name="Kamoun S."/>
            <person name="Yandell M."/>
            <person name="Tisserat N."/>
            <person name="Buell C.R."/>
        </authorList>
    </citation>
    <scope>NUCLEOTIDE SEQUENCE</scope>
    <source>
        <strain evidence="14">DAOM:BR144</strain>
    </source>
</reference>
<dbReference type="HOGENOM" id="CLU_047491_0_0_1"/>
<evidence type="ECO:0000256" key="2">
    <source>
        <dbReference type="ARBA" id="ARBA00022475"/>
    </source>
</evidence>
<name>K3WRV4_GLOUD</name>
<reference evidence="13" key="3">
    <citation type="submission" date="2015-02" db="UniProtKB">
        <authorList>
            <consortium name="EnsemblProtists"/>
        </authorList>
    </citation>
    <scope>IDENTIFICATION</scope>
    <source>
        <strain evidence="13">DAOM BR144</strain>
    </source>
</reference>
<keyword evidence="5 12" id="KW-0812">Transmembrane</keyword>
<dbReference type="PANTHER" id="PTHR46382:SF1">
    <property type="entry name" value="PHOSPHATIDATE CYTIDYLYLTRANSFERASE"/>
    <property type="match status" value="1"/>
</dbReference>
<evidence type="ECO:0008006" key="15">
    <source>
        <dbReference type="Google" id="ProtNLM"/>
    </source>
</evidence>
<keyword evidence="8" id="KW-0443">Lipid metabolism</keyword>
<dbReference type="GO" id="GO:0005886">
    <property type="term" value="C:plasma membrane"/>
    <property type="evidence" value="ECO:0007669"/>
    <property type="project" value="UniProtKB-SubCell"/>
</dbReference>
<dbReference type="PANTHER" id="PTHR46382">
    <property type="entry name" value="PHOSPHATIDATE CYTIDYLYLTRANSFERASE"/>
    <property type="match status" value="1"/>
</dbReference>
<dbReference type="eggNOG" id="ENOG502S1RN">
    <property type="taxonomic scope" value="Eukaryota"/>
</dbReference>
<feature type="transmembrane region" description="Helical" evidence="12">
    <location>
        <begin position="161"/>
        <end position="180"/>
    </location>
</feature>
<keyword evidence="3" id="KW-0444">Lipid biosynthesis</keyword>
<dbReference type="VEuPathDB" id="FungiDB:PYU1_G007682"/>
<keyword evidence="4" id="KW-0808">Transferase</keyword>
<feature type="transmembrane region" description="Helical" evidence="12">
    <location>
        <begin position="220"/>
        <end position="238"/>
    </location>
</feature>
<keyword evidence="6" id="KW-0548">Nucleotidyltransferase</keyword>
<dbReference type="OMA" id="CACLAPT"/>
<comment type="subcellular location">
    <subcellularLocation>
        <location evidence="1">Cell membrane</location>
        <topology evidence="1">Multi-pass membrane protein</topology>
    </subcellularLocation>
</comment>
<evidence type="ECO:0000256" key="11">
    <source>
        <dbReference type="ARBA" id="ARBA00023264"/>
    </source>
</evidence>
<protein>
    <recommendedName>
        <fullName evidence="15">Phosphatidate cytidylyltransferase</fullName>
    </recommendedName>
</protein>
<evidence type="ECO:0000256" key="5">
    <source>
        <dbReference type="ARBA" id="ARBA00022692"/>
    </source>
</evidence>
<keyword evidence="11" id="KW-1208">Phospholipid metabolism</keyword>
<reference evidence="14" key="2">
    <citation type="submission" date="2010-04" db="EMBL/GenBank/DDBJ databases">
        <authorList>
            <person name="Buell R."/>
            <person name="Hamilton J."/>
            <person name="Hostetler J."/>
        </authorList>
    </citation>
    <scope>NUCLEOTIDE SEQUENCE [LARGE SCALE GENOMIC DNA]</scope>
    <source>
        <strain evidence="14">DAOM:BR144</strain>
    </source>
</reference>
<evidence type="ECO:0000256" key="4">
    <source>
        <dbReference type="ARBA" id="ARBA00022679"/>
    </source>
</evidence>
<evidence type="ECO:0000256" key="12">
    <source>
        <dbReference type="SAM" id="Phobius"/>
    </source>
</evidence>
<keyword evidence="2" id="KW-1003">Cell membrane</keyword>
<sequence>MLERGDAASCQSLPSARRKRPLTRVVRNAGALVALLLAPALVLVLLQASCAYAVLYLCQAVVAFGGLELSWWHFRIRKRLLIPFAYEHENLSRDEYDAVVLDQVNPATCAVAPLATKFFCGRNWLAAWCVSIVVAGSVVAIVWACQGAIANVEKSTIGWRMVLSCSALAALSCSFCACFAPTPRDGFVIVMYQTCFTVSSLNTFLAHADDLVNDPELLDSLYVVLVGACVTVVWRIVASKDVLETLLTITLDMFGLVYLVSPMMEMADFVDHPLAHKYRDKIATFWLVISAAEVGHFLFQTIRTRFPSLFQKCHHPLAKSISTTYDLEDLVVSTCFGVAGAVVAIIAFPEHSFDVWELVILTTGVVLSQVSRLAIDTFKSIARVTSAHGVKWSLWNNSVMTLASPYLVGAILFHPYIKSLFTETSAST</sequence>
<feature type="transmembrane region" description="Helical" evidence="12">
    <location>
        <begin position="52"/>
        <end position="72"/>
    </location>
</feature>
<keyword evidence="9 12" id="KW-0472">Membrane</keyword>
<feature type="transmembrane region" description="Helical" evidence="12">
    <location>
        <begin position="245"/>
        <end position="264"/>
    </location>
</feature>
<feature type="transmembrane region" description="Helical" evidence="12">
    <location>
        <begin position="355"/>
        <end position="375"/>
    </location>
</feature>
<evidence type="ECO:0000256" key="7">
    <source>
        <dbReference type="ARBA" id="ARBA00022989"/>
    </source>
</evidence>
<dbReference type="InParanoid" id="K3WRV4"/>
<feature type="transmembrane region" description="Helical" evidence="12">
    <location>
        <begin position="25"/>
        <end position="46"/>
    </location>
</feature>
<proteinExistence type="predicted"/>
<evidence type="ECO:0000256" key="1">
    <source>
        <dbReference type="ARBA" id="ARBA00004651"/>
    </source>
</evidence>
<dbReference type="EnsemblProtists" id="PYU1_T007698">
    <property type="protein sequence ID" value="PYU1_T007698"/>
    <property type="gene ID" value="PYU1_G007682"/>
</dbReference>
<keyword evidence="14" id="KW-1185">Reference proteome</keyword>
<keyword evidence="10" id="KW-0594">Phospholipid biosynthesis</keyword>
<evidence type="ECO:0000256" key="6">
    <source>
        <dbReference type="ARBA" id="ARBA00022695"/>
    </source>
</evidence>
<dbReference type="GO" id="GO:0016024">
    <property type="term" value="P:CDP-diacylglycerol biosynthetic process"/>
    <property type="evidence" value="ECO:0007669"/>
    <property type="project" value="TreeGrafter"/>
</dbReference>
<feature type="transmembrane region" description="Helical" evidence="12">
    <location>
        <begin position="395"/>
        <end position="417"/>
    </location>
</feature>
<dbReference type="EMBL" id="GL376585">
    <property type="status" value="NOT_ANNOTATED_CDS"/>
    <property type="molecule type" value="Genomic_DNA"/>
</dbReference>
<feature type="transmembrane region" description="Helical" evidence="12">
    <location>
        <begin position="187"/>
        <end position="208"/>
    </location>
</feature>
<evidence type="ECO:0000256" key="3">
    <source>
        <dbReference type="ARBA" id="ARBA00022516"/>
    </source>
</evidence>
<keyword evidence="7 12" id="KW-1133">Transmembrane helix</keyword>